<evidence type="ECO:0000256" key="1">
    <source>
        <dbReference type="ARBA" id="ARBA00022517"/>
    </source>
</evidence>
<keyword evidence="1 2" id="KW-0690">Ribosome biogenesis</keyword>
<gene>
    <name evidence="2" type="primary">rbfA</name>
    <name evidence="3" type="ORF">CQA43_04465</name>
</gene>
<dbReference type="EMBL" id="NXLS01000003">
    <property type="protein sequence ID" value="RDU63381.1"/>
    <property type="molecule type" value="Genomic_DNA"/>
</dbReference>
<evidence type="ECO:0000256" key="2">
    <source>
        <dbReference type="HAMAP-Rule" id="MF_00003"/>
    </source>
</evidence>
<reference evidence="3 4" key="1">
    <citation type="submission" date="2018-04" db="EMBL/GenBank/DDBJ databases">
        <title>Novel Campyloabacter and Helicobacter Species and Strains.</title>
        <authorList>
            <person name="Mannion A.J."/>
            <person name="Shen Z."/>
            <person name="Fox J.G."/>
        </authorList>
    </citation>
    <scope>NUCLEOTIDE SEQUENCE [LARGE SCALE GENOMIC DNA]</scope>
    <source>
        <strain evidence="3 4">MIT 99-5101</strain>
    </source>
</reference>
<dbReference type="GeneID" id="82535538"/>
<dbReference type="Proteomes" id="UP000256650">
    <property type="component" value="Unassembled WGS sequence"/>
</dbReference>
<proteinExistence type="inferred from homology"/>
<dbReference type="Gene3D" id="3.30.300.20">
    <property type="match status" value="1"/>
</dbReference>
<dbReference type="AlphaFoldDB" id="A0A3D8IFQ2"/>
<dbReference type="RefSeq" id="WP_115551408.1">
    <property type="nucleotide sequence ID" value="NZ_CAONBV010000004.1"/>
</dbReference>
<keyword evidence="2" id="KW-0963">Cytoplasm</keyword>
<dbReference type="InterPro" id="IPR015946">
    <property type="entry name" value="KH_dom-like_a/b"/>
</dbReference>
<organism evidence="3 4">
    <name type="scientific">Helicobacter ganmani</name>
    <dbReference type="NCBI Taxonomy" id="60246"/>
    <lineage>
        <taxon>Bacteria</taxon>
        <taxon>Pseudomonadati</taxon>
        <taxon>Campylobacterota</taxon>
        <taxon>Epsilonproteobacteria</taxon>
        <taxon>Campylobacterales</taxon>
        <taxon>Helicobacteraceae</taxon>
        <taxon>Helicobacter</taxon>
    </lineage>
</organism>
<comment type="caution">
    <text evidence="3">The sequence shown here is derived from an EMBL/GenBank/DDBJ whole genome shotgun (WGS) entry which is preliminary data.</text>
</comment>
<name>A0A3D8IFQ2_9HELI</name>
<dbReference type="NCBIfam" id="TIGR00082">
    <property type="entry name" value="rbfA"/>
    <property type="match status" value="1"/>
</dbReference>
<dbReference type="NCBIfam" id="NF001806">
    <property type="entry name" value="PRK00521.3-4"/>
    <property type="match status" value="1"/>
</dbReference>
<dbReference type="SUPFAM" id="SSF89919">
    <property type="entry name" value="Ribosome-binding factor A, RbfA"/>
    <property type="match status" value="1"/>
</dbReference>
<dbReference type="OrthoDB" id="5339518at2"/>
<comment type="similarity">
    <text evidence="2">Belongs to the RbfA family.</text>
</comment>
<dbReference type="Pfam" id="PF02033">
    <property type="entry name" value="RBFA"/>
    <property type="match status" value="1"/>
</dbReference>
<accession>A0A3D8IFQ2</accession>
<protein>
    <recommendedName>
        <fullName evidence="2">Ribosome-binding factor A</fullName>
    </recommendedName>
</protein>
<comment type="subcellular location">
    <subcellularLocation>
        <location evidence="2">Cytoplasm</location>
    </subcellularLocation>
</comment>
<dbReference type="InterPro" id="IPR023799">
    <property type="entry name" value="RbfA_dom_sf"/>
</dbReference>
<dbReference type="InterPro" id="IPR000238">
    <property type="entry name" value="RbfA"/>
</dbReference>
<evidence type="ECO:0000313" key="4">
    <source>
        <dbReference type="Proteomes" id="UP000256650"/>
    </source>
</evidence>
<dbReference type="GO" id="GO:0005737">
    <property type="term" value="C:cytoplasm"/>
    <property type="evidence" value="ECO:0007669"/>
    <property type="project" value="UniProtKB-SubCell"/>
</dbReference>
<evidence type="ECO:0000313" key="3">
    <source>
        <dbReference type="EMBL" id="RDU63381.1"/>
    </source>
</evidence>
<comment type="function">
    <text evidence="2">One of several proteins that assist in the late maturation steps of the functional core of the 30S ribosomal subunit. Associates with free 30S ribosomal subunits (but not with 30S subunits that are part of 70S ribosomes or polysomes). Required for efficient processing of 16S rRNA. May interact with the 5'-terminal helix region of 16S rRNA.</text>
</comment>
<dbReference type="HAMAP" id="MF_00003">
    <property type="entry name" value="RbfA"/>
    <property type="match status" value="1"/>
</dbReference>
<keyword evidence="4" id="KW-1185">Reference proteome</keyword>
<dbReference type="GO" id="GO:0030490">
    <property type="term" value="P:maturation of SSU-rRNA"/>
    <property type="evidence" value="ECO:0007669"/>
    <property type="project" value="UniProtKB-UniRule"/>
</dbReference>
<comment type="subunit">
    <text evidence="2">Monomer. Binds 30S ribosomal subunits, but not 50S ribosomal subunits or 70S ribosomes.</text>
</comment>
<sequence length="127" mass="14713">MQDIKLARTQSLLKEILPSALANLNDTRLNSLNVIEVKCSRGKYFAEVFLNAPFATQQEKAEILTQLKKARGIIKEYCLEETGWFRCPDFKFSFDTTLEQENRLDKIFDTLQKERESKQKGKNDTCS</sequence>